<dbReference type="GO" id="GO:0005829">
    <property type="term" value="C:cytosol"/>
    <property type="evidence" value="ECO:0007669"/>
    <property type="project" value="TreeGrafter"/>
</dbReference>
<dbReference type="InterPro" id="IPR003016">
    <property type="entry name" value="2-oxoA_DH_lipoyl-BS"/>
</dbReference>
<dbReference type="SUPFAM" id="SSF51230">
    <property type="entry name" value="Single hybrid motif"/>
    <property type="match status" value="1"/>
</dbReference>
<dbReference type="InterPro" id="IPR033753">
    <property type="entry name" value="GCV_H/Fam206"/>
</dbReference>
<feature type="domain" description="Lipoyl-binding" evidence="4">
    <location>
        <begin position="35"/>
        <end position="118"/>
    </location>
</feature>
<proteinExistence type="inferred from homology"/>
<dbReference type="Proteomes" id="UP000676194">
    <property type="component" value="Chromosome"/>
</dbReference>
<dbReference type="RefSeq" id="WP_213493976.1">
    <property type="nucleotide sequence ID" value="NZ_CP074694.1"/>
</dbReference>
<dbReference type="Gene3D" id="2.40.50.100">
    <property type="match status" value="1"/>
</dbReference>
<dbReference type="AlphaFoldDB" id="A0A8E6B2J2"/>
<comment type="similarity">
    <text evidence="2">Belongs to the GcvH family.</text>
</comment>
<dbReference type="CDD" id="cd06848">
    <property type="entry name" value="GCS_H"/>
    <property type="match status" value="1"/>
</dbReference>
<keyword evidence="3" id="KW-0450">Lipoyl</keyword>
<dbReference type="InterPro" id="IPR002930">
    <property type="entry name" value="GCV_H"/>
</dbReference>
<evidence type="ECO:0000259" key="4">
    <source>
        <dbReference type="PROSITE" id="PS50968"/>
    </source>
</evidence>
<dbReference type="PROSITE" id="PS50968">
    <property type="entry name" value="BIOTINYL_LIPOYL"/>
    <property type="match status" value="1"/>
</dbReference>
<dbReference type="InterPro" id="IPR011053">
    <property type="entry name" value="Single_hybrid_motif"/>
</dbReference>
<sequence>MSNLTFLMGKFPAELPTDRRYCRNHMWCRTEESGLLRFGFSSYAVRLMQDVYFLDWCVNEGDAIQLKQQIGNIETSKAVSDLFSPVAGQLVSINQQLLKDPSGINVDIYGAGWLFDMKGEPVPTMSPQEYFEFLEKGWENTQRILKGQMGD</sequence>
<dbReference type="EMBL" id="CP074694">
    <property type="protein sequence ID" value="QVL30092.1"/>
    <property type="molecule type" value="Genomic_DNA"/>
</dbReference>
<evidence type="ECO:0000256" key="3">
    <source>
        <dbReference type="ARBA" id="ARBA00022823"/>
    </source>
</evidence>
<name>A0A8E6B2J2_9BACT</name>
<evidence type="ECO:0000313" key="5">
    <source>
        <dbReference type="EMBL" id="QVL30092.1"/>
    </source>
</evidence>
<dbReference type="KEGG" id="tsph:KIH39_14615"/>
<reference evidence="5" key="1">
    <citation type="submission" date="2021-05" db="EMBL/GenBank/DDBJ databases">
        <title>Complete genome sequence of the cellulolytic planctomycete Telmatocola sphagniphila SP2T and characterization of the first cellulase from planctomycetes.</title>
        <authorList>
            <person name="Rakitin A.L."/>
            <person name="Beletsky A.V."/>
            <person name="Naumoff D.G."/>
            <person name="Kulichevskaya I.S."/>
            <person name="Mardanov A.V."/>
            <person name="Ravin N.V."/>
            <person name="Dedysh S.N."/>
        </authorList>
    </citation>
    <scope>NUCLEOTIDE SEQUENCE</scope>
    <source>
        <strain evidence="5">SP2T</strain>
    </source>
</reference>
<keyword evidence="6" id="KW-1185">Reference proteome</keyword>
<gene>
    <name evidence="5" type="ORF">KIH39_14615</name>
</gene>
<dbReference type="Pfam" id="PF01597">
    <property type="entry name" value="GCV_H"/>
    <property type="match status" value="1"/>
</dbReference>
<evidence type="ECO:0000313" key="6">
    <source>
        <dbReference type="Proteomes" id="UP000676194"/>
    </source>
</evidence>
<dbReference type="GO" id="GO:0005960">
    <property type="term" value="C:glycine cleavage complex"/>
    <property type="evidence" value="ECO:0007669"/>
    <property type="project" value="InterPro"/>
</dbReference>
<dbReference type="GO" id="GO:0009249">
    <property type="term" value="P:protein lipoylation"/>
    <property type="evidence" value="ECO:0007669"/>
    <property type="project" value="TreeGrafter"/>
</dbReference>
<organism evidence="5 6">
    <name type="scientific">Telmatocola sphagniphila</name>
    <dbReference type="NCBI Taxonomy" id="1123043"/>
    <lineage>
        <taxon>Bacteria</taxon>
        <taxon>Pseudomonadati</taxon>
        <taxon>Planctomycetota</taxon>
        <taxon>Planctomycetia</taxon>
        <taxon>Gemmatales</taxon>
        <taxon>Gemmataceae</taxon>
    </lineage>
</organism>
<dbReference type="PROSITE" id="PS00189">
    <property type="entry name" value="LIPOYL"/>
    <property type="match status" value="1"/>
</dbReference>
<evidence type="ECO:0000256" key="2">
    <source>
        <dbReference type="ARBA" id="ARBA00009249"/>
    </source>
</evidence>
<protein>
    <submittedName>
        <fullName evidence="5">Glycine cleavage system protein H</fullName>
    </submittedName>
</protein>
<evidence type="ECO:0000256" key="1">
    <source>
        <dbReference type="ARBA" id="ARBA00001938"/>
    </source>
</evidence>
<comment type="cofactor">
    <cofactor evidence="1">
        <name>(R)-lipoate</name>
        <dbReference type="ChEBI" id="CHEBI:83088"/>
    </cofactor>
</comment>
<dbReference type="PANTHER" id="PTHR11715">
    <property type="entry name" value="GLYCINE CLEAVAGE SYSTEM H PROTEIN"/>
    <property type="match status" value="1"/>
</dbReference>
<dbReference type="PANTHER" id="PTHR11715:SF3">
    <property type="entry name" value="GLYCINE CLEAVAGE SYSTEM H PROTEIN-RELATED"/>
    <property type="match status" value="1"/>
</dbReference>
<dbReference type="InterPro" id="IPR000089">
    <property type="entry name" value="Biotin_lipoyl"/>
</dbReference>
<dbReference type="GO" id="GO:0019464">
    <property type="term" value="P:glycine decarboxylation via glycine cleavage system"/>
    <property type="evidence" value="ECO:0007669"/>
    <property type="project" value="InterPro"/>
</dbReference>
<accession>A0A8E6B2J2</accession>